<gene>
    <name evidence="1" type="ORF">PILCRDRAFT_819900</name>
</gene>
<sequence>MGQRHQAFVIARVRPHSDDPSTPPKYRCIAAFHHQWCYGRLPLHATHRFITQVKQKDNAEIIRSEIAAIQGKFGRWRKKPALPYFPCPFTAFLLATNWSVDLEDPDAPYASGVSFTNAALDADMGSEEGDNNDGISIIDVTNPAEPSYCFVSFKRIENEGVHKPLSAEDYVRAYYPKYTPPAKAESKETEEDTHRRDRLAEEEDVIATIAKLQDVKLIDLGMLAEAWPAEYGVKHRRDTNAETEQLRVADVKVESDASNLPSLTDITIAPAVVHAIQGGETADIEAMIWMPGKASAIKEVLRRQSPYPDLGITLLAKVIEKEMEVDKTQLDLSGIQLSSTQLETLISSMENIDIVDLSHTSTATVDSIRMVLTKFPQLKRLVLIECSSISSDDIRSLLETEPSLFNHLEALVHPFFLGVLNDIADRCPYPNAFSYIGVHGHSLKACSLPFFTLSQVIQALIDALSPLGDRFTSYSFLQTSFVLQAAFSSVRTRGQKWSERKTSIIPQLSLRAFNGEGWAFATNMTLFGGDNNCYGFLRFNPPSPVAINNNEEGSEGMKKSQSSVSPDLTWEIHDLASFIDRVTLDGGKLRPADEAINQLQEILTNIQTTQSSMRLMNDEDVKSFLKGAFISMKHLY</sequence>
<dbReference type="SUPFAM" id="SSF52047">
    <property type="entry name" value="RNI-like"/>
    <property type="match status" value="1"/>
</dbReference>
<dbReference type="STRING" id="765440.A0A0C3C0P7"/>
<evidence type="ECO:0008006" key="3">
    <source>
        <dbReference type="Google" id="ProtNLM"/>
    </source>
</evidence>
<reference evidence="2" key="2">
    <citation type="submission" date="2015-01" db="EMBL/GenBank/DDBJ databases">
        <title>Evolutionary Origins and Diversification of the Mycorrhizal Mutualists.</title>
        <authorList>
            <consortium name="DOE Joint Genome Institute"/>
            <consortium name="Mycorrhizal Genomics Consortium"/>
            <person name="Kohler A."/>
            <person name="Kuo A."/>
            <person name="Nagy L.G."/>
            <person name="Floudas D."/>
            <person name="Copeland A."/>
            <person name="Barry K.W."/>
            <person name="Cichocki N."/>
            <person name="Veneault-Fourrey C."/>
            <person name="LaButti K."/>
            <person name="Lindquist E.A."/>
            <person name="Lipzen A."/>
            <person name="Lundell T."/>
            <person name="Morin E."/>
            <person name="Murat C."/>
            <person name="Riley R."/>
            <person name="Ohm R."/>
            <person name="Sun H."/>
            <person name="Tunlid A."/>
            <person name="Henrissat B."/>
            <person name="Grigoriev I.V."/>
            <person name="Hibbett D.S."/>
            <person name="Martin F."/>
        </authorList>
    </citation>
    <scope>NUCLEOTIDE SEQUENCE [LARGE SCALE GENOMIC DNA]</scope>
    <source>
        <strain evidence="2">F 1598</strain>
    </source>
</reference>
<dbReference type="InterPro" id="IPR032675">
    <property type="entry name" value="LRR_dom_sf"/>
</dbReference>
<dbReference type="OrthoDB" id="3515175at2759"/>
<evidence type="ECO:0000313" key="2">
    <source>
        <dbReference type="Proteomes" id="UP000054166"/>
    </source>
</evidence>
<name>A0A0C3C0P7_PILCF</name>
<dbReference type="Gene3D" id="3.80.10.10">
    <property type="entry name" value="Ribonuclease Inhibitor"/>
    <property type="match status" value="1"/>
</dbReference>
<organism evidence="1 2">
    <name type="scientific">Piloderma croceum (strain F 1598)</name>
    <dbReference type="NCBI Taxonomy" id="765440"/>
    <lineage>
        <taxon>Eukaryota</taxon>
        <taxon>Fungi</taxon>
        <taxon>Dikarya</taxon>
        <taxon>Basidiomycota</taxon>
        <taxon>Agaricomycotina</taxon>
        <taxon>Agaricomycetes</taxon>
        <taxon>Agaricomycetidae</taxon>
        <taxon>Atheliales</taxon>
        <taxon>Atheliaceae</taxon>
        <taxon>Piloderma</taxon>
    </lineage>
</organism>
<proteinExistence type="predicted"/>
<dbReference type="AlphaFoldDB" id="A0A0C3C0P7"/>
<accession>A0A0C3C0P7</accession>
<evidence type="ECO:0000313" key="1">
    <source>
        <dbReference type="EMBL" id="KIM83132.1"/>
    </source>
</evidence>
<keyword evidence="2" id="KW-1185">Reference proteome</keyword>
<dbReference type="HOGENOM" id="CLU_017203_0_0_1"/>
<protein>
    <recommendedName>
        <fullName evidence="3">RNI-like protein</fullName>
    </recommendedName>
</protein>
<dbReference type="Proteomes" id="UP000054166">
    <property type="component" value="Unassembled WGS sequence"/>
</dbReference>
<reference evidence="1 2" key="1">
    <citation type="submission" date="2014-04" db="EMBL/GenBank/DDBJ databases">
        <authorList>
            <consortium name="DOE Joint Genome Institute"/>
            <person name="Kuo A."/>
            <person name="Tarkka M."/>
            <person name="Buscot F."/>
            <person name="Kohler A."/>
            <person name="Nagy L.G."/>
            <person name="Floudas D."/>
            <person name="Copeland A."/>
            <person name="Barry K.W."/>
            <person name="Cichocki N."/>
            <person name="Veneault-Fourrey C."/>
            <person name="LaButti K."/>
            <person name="Lindquist E.A."/>
            <person name="Lipzen A."/>
            <person name="Lundell T."/>
            <person name="Morin E."/>
            <person name="Murat C."/>
            <person name="Sun H."/>
            <person name="Tunlid A."/>
            <person name="Henrissat B."/>
            <person name="Grigoriev I.V."/>
            <person name="Hibbett D.S."/>
            <person name="Martin F."/>
            <person name="Nordberg H.P."/>
            <person name="Cantor M.N."/>
            <person name="Hua S.X."/>
        </authorList>
    </citation>
    <scope>NUCLEOTIDE SEQUENCE [LARGE SCALE GENOMIC DNA]</scope>
    <source>
        <strain evidence="1 2">F 1598</strain>
    </source>
</reference>
<dbReference type="InParanoid" id="A0A0C3C0P7"/>
<dbReference type="EMBL" id="KN832992">
    <property type="protein sequence ID" value="KIM83132.1"/>
    <property type="molecule type" value="Genomic_DNA"/>
</dbReference>